<evidence type="ECO:0000256" key="1">
    <source>
        <dbReference type="SAM" id="MobiDB-lite"/>
    </source>
</evidence>
<keyword evidence="2" id="KW-1133">Transmembrane helix</keyword>
<dbReference type="Pfam" id="PF20163">
    <property type="entry name" value="DUF6536"/>
    <property type="match status" value="1"/>
</dbReference>
<feature type="transmembrane region" description="Helical" evidence="2">
    <location>
        <begin position="588"/>
        <end position="609"/>
    </location>
</feature>
<feature type="transmembrane region" description="Helical" evidence="2">
    <location>
        <begin position="525"/>
        <end position="545"/>
    </location>
</feature>
<evidence type="ECO:0000256" key="2">
    <source>
        <dbReference type="SAM" id="Phobius"/>
    </source>
</evidence>
<reference evidence="4" key="1">
    <citation type="submission" date="2023-03" db="EMBL/GenBank/DDBJ databases">
        <title>Complete genome of Cladonia borealis.</title>
        <authorList>
            <person name="Park H."/>
        </authorList>
    </citation>
    <scope>NUCLEOTIDE SEQUENCE</scope>
    <source>
        <strain evidence="4">ANT050790</strain>
    </source>
</reference>
<dbReference type="PANTHER" id="PTHR35395">
    <property type="entry name" value="DUF6536 DOMAIN-CONTAINING PROTEIN"/>
    <property type="match status" value="1"/>
</dbReference>
<dbReference type="InterPro" id="IPR046623">
    <property type="entry name" value="DUF6536"/>
</dbReference>
<feature type="transmembrane region" description="Helical" evidence="2">
    <location>
        <begin position="439"/>
        <end position="460"/>
    </location>
</feature>
<comment type="caution">
    <text evidence="4">The sequence shown here is derived from an EMBL/GenBank/DDBJ whole genome shotgun (WGS) entry which is preliminary data.</text>
</comment>
<feature type="transmembrane region" description="Helical" evidence="2">
    <location>
        <begin position="124"/>
        <end position="147"/>
    </location>
</feature>
<feature type="domain" description="DUF6536" evidence="3">
    <location>
        <begin position="127"/>
        <end position="274"/>
    </location>
</feature>
<name>A0AA39V8Y7_9LECA</name>
<accession>A0AA39V8Y7</accession>
<feature type="transmembrane region" description="Helical" evidence="2">
    <location>
        <begin position="702"/>
        <end position="722"/>
    </location>
</feature>
<organism evidence="4 5">
    <name type="scientific">Cladonia borealis</name>
    <dbReference type="NCBI Taxonomy" id="184061"/>
    <lineage>
        <taxon>Eukaryota</taxon>
        <taxon>Fungi</taxon>
        <taxon>Dikarya</taxon>
        <taxon>Ascomycota</taxon>
        <taxon>Pezizomycotina</taxon>
        <taxon>Lecanoromycetes</taxon>
        <taxon>OSLEUM clade</taxon>
        <taxon>Lecanoromycetidae</taxon>
        <taxon>Lecanorales</taxon>
        <taxon>Lecanorineae</taxon>
        <taxon>Cladoniaceae</taxon>
        <taxon>Cladonia</taxon>
    </lineage>
</organism>
<dbReference type="PANTHER" id="PTHR35395:SF1">
    <property type="entry name" value="DUF6536 DOMAIN-CONTAINING PROTEIN"/>
    <property type="match status" value="1"/>
</dbReference>
<proteinExistence type="predicted"/>
<gene>
    <name evidence="4" type="ORF">JMJ35_003667</name>
</gene>
<dbReference type="AlphaFoldDB" id="A0AA39V8Y7"/>
<keyword evidence="2" id="KW-0812">Transmembrane</keyword>
<dbReference type="EMBL" id="JAFEKC020000006">
    <property type="protein sequence ID" value="KAK0513945.1"/>
    <property type="molecule type" value="Genomic_DNA"/>
</dbReference>
<feature type="region of interest" description="Disordered" evidence="1">
    <location>
        <begin position="61"/>
        <end position="85"/>
    </location>
</feature>
<dbReference type="Proteomes" id="UP001166286">
    <property type="component" value="Unassembled WGS sequence"/>
</dbReference>
<evidence type="ECO:0000259" key="3">
    <source>
        <dbReference type="Pfam" id="PF20163"/>
    </source>
</evidence>
<protein>
    <recommendedName>
        <fullName evidence="3">DUF6536 domain-containing protein</fullName>
    </recommendedName>
</protein>
<keyword evidence="5" id="KW-1185">Reference proteome</keyword>
<feature type="region of interest" description="Disordered" evidence="1">
    <location>
        <begin position="1"/>
        <end position="32"/>
    </location>
</feature>
<evidence type="ECO:0000313" key="4">
    <source>
        <dbReference type="EMBL" id="KAK0513945.1"/>
    </source>
</evidence>
<feature type="transmembrane region" description="Helical" evidence="2">
    <location>
        <begin position="664"/>
        <end position="682"/>
    </location>
</feature>
<keyword evidence="2" id="KW-0472">Membrane</keyword>
<evidence type="ECO:0000313" key="5">
    <source>
        <dbReference type="Proteomes" id="UP001166286"/>
    </source>
</evidence>
<sequence>MDDFEITSPYAESRGGMHTVDGEGRQVGNTADSMNNHVLSNIWTREPSLSLNDPSIPSDTWGCEAAQSVPSRHSSRPGASHTQQTAQLEDVRFGSVRLLSPWFPQMDPKHPKARTWRTWHSRRGIMLANASLLSLLVFLTNLIFAIVTSIQHKHSDAVIILHEGDCGQVKRLNTIFHVVINILCSLLLGASNLCMQLLAAPTRAEVDRAHLKGKWLDIGVPSWRNLSHISNKRKAVWWCLGISSVPLHFIYNSVISSSLPSYNYAGAVVRESFIHGAPWGNTTNFVSTYNGWPPTDVWDAMSSLTNMQQMASSGQGLINRSKADCVGNYSDPWAVRTNLLIVVEDTPWSRGPSNLPYNDLIGNYSVLDYEFIDTAWQARVIRWVCGDWEDGNTWDLCDGKNHITQDGLDHWTRLNHTVLYCLSEPPVIEKCRLNYSPSIMIAICCFSYFKSLSIVITTFLHREKTLYTLGDAVSSFLQDPDPTTLNTGLASKDLLANSKNWQASRPMRWSPQKTRWYSAASKRRWALTLSLVLFAIIGALMEMIYGMNGTKKRGLHPNNSSILKMSFGGVALDELTGYFLPRVGTRAFVLNVLWANVWQLILAFLYLAYNALLSCQLVMDEWSGYATERKTLRVTHPKGIQRSSYFISLPMKYGVPLMAANTTLHWLISESIFLVSITTYYPGGLVQDPTSSYYFCGYSSRAILVAICLGVFVVLILIVNALRSQSNNMPHVLTCSAAISAACHSPPEDTEAYLLPVQWGIVSGEGEVPARCSFTTLRTVRAPGLGDVVLGLPKQGHSSKSSLRNQVRKLILRLRGFGPKKRKF</sequence>
<feature type="transmembrane region" description="Helical" evidence="2">
    <location>
        <begin position="175"/>
        <end position="198"/>
    </location>
</feature>